<reference evidence="2" key="1">
    <citation type="journal article" date="2007" name="Plant Cell">
        <title>Dothideomycete-plant interactions illuminated by genome sequencing and EST analysis of the wheat pathogen Stagonospora nodorum.</title>
        <authorList>
            <person name="Hane J.K."/>
            <person name="Lowe R.G."/>
            <person name="Solomon P.S."/>
            <person name="Tan K.C."/>
            <person name="Schoch C.L."/>
            <person name="Spatafora J.W."/>
            <person name="Crous P.W."/>
            <person name="Kodira C."/>
            <person name="Birren B.W."/>
            <person name="Galagan J.E."/>
            <person name="Torriani S.F."/>
            <person name="McDonald B.A."/>
            <person name="Oliver R.P."/>
        </authorList>
    </citation>
    <scope>NUCLEOTIDE SEQUENCE [LARGE SCALE GENOMIC DNA]</scope>
    <source>
        <strain evidence="2">SN15 / ATCC MYA-4574 / FGSC 10173</strain>
    </source>
</reference>
<dbReference type="GeneID" id="5982932"/>
<dbReference type="KEGG" id="pno:SNOG_15865"/>
<organism evidence="1 2">
    <name type="scientific">Phaeosphaeria nodorum (strain SN15 / ATCC MYA-4574 / FGSC 10173)</name>
    <name type="common">Glume blotch fungus</name>
    <name type="synonym">Parastagonospora nodorum</name>
    <dbReference type="NCBI Taxonomy" id="321614"/>
    <lineage>
        <taxon>Eukaryota</taxon>
        <taxon>Fungi</taxon>
        <taxon>Dikarya</taxon>
        <taxon>Ascomycota</taxon>
        <taxon>Pezizomycotina</taxon>
        <taxon>Dothideomycetes</taxon>
        <taxon>Pleosporomycetidae</taxon>
        <taxon>Pleosporales</taxon>
        <taxon>Pleosporineae</taxon>
        <taxon>Phaeosphaeriaceae</taxon>
        <taxon>Parastagonospora</taxon>
    </lineage>
</organism>
<evidence type="ECO:0000313" key="1">
    <source>
        <dbReference type="EMBL" id="EAT76703.1"/>
    </source>
</evidence>
<dbReference type="InParanoid" id="Q0TX46"/>
<evidence type="ECO:0000313" key="2">
    <source>
        <dbReference type="Proteomes" id="UP000001055"/>
    </source>
</evidence>
<protein>
    <recommendedName>
        <fullName evidence="3">Zn(2)-C6 fungal-type domain-containing protein</fullName>
    </recommendedName>
</protein>
<dbReference type="RefSeq" id="XP_001806002.1">
    <property type="nucleotide sequence ID" value="XM_001805950.1"/>
</dbReference>
<sequence length="144" mass="15613">MPAVMSMPPQIDRKRRVHAKSRKGCGNCKLRRVKCNYDGGEANLQLSAEGSFQVDFGPSAPTGQVIDFQSSSYKTLHDAHMSGGALISGNKADTRDWPNSTLPGTLFCQASFSTPFPPISVNATMTSMIDEAMQFSFAEADMQT</sequence>
<proteinExistence type="predicted"/>
<dbReference type="EMBL" id="CH445365">
    <property type="protein sequence ID" value="EAT76703.1"/>
    <property type="molecule type" value="Genomic_DNA"/>
</dbReference>
<evidence type="ECO:0008006" key="3">
    <source>
        <dbReference type="Google" id="ProtNLM"/>
    </source>
</evidence>
<gene>
    <name evidence="1" type="ORF">SNOG_15865</name>
</gene>
<dbReference type="AlphaFoldDB" id="Q0TX46"/>
<accession>Q0TX46</accession>
<name>Q0TX46_PHANO</name>
<dbReference type="Proteomes" id="UP000001055">
    <property type="component" value="Unassembled WGS sequence"/>
</dbReference>